<dbReference type="PANTHER" id="PTHR24029">
    <property type="entry name" value="UVRABC SYSTEM PROTEIN B"/>
    <property type="match status" value="1"/>
</dbReference>
<evidence type="ECO:0000259" key="15">
    <source>
        <dbReference type="PROSITE" id="PS50151"/>
    </source>
</evidence>
<accession>A0ABY7M0T0</accession>
<dbReference type="Proteomes" id="UP001210120">
    <property type="component" value="Chromosome"/>
</dbReference>
<keyword evidence="19" id="KW-1185">Reference proteome</keyword>
<keyword evidence="4 12" id="KW-0547">Nucleotide-binding</keyword>
<keyword evidence="5 12" id="KW-0227">DNA damage</keyword>
<dbReference type="Pfam" id="PF17757">
    <property type="entry name" value="UvrB_inter"/>
    <property type="match status" value="1"/>
</dbReference>
<dbReference type="GO" id="GO:0016787">
    <property type="term" value="F:hydrolase activity"/>
    <property type="evidence" value="ECO:0007669"/>
    <property type="project" value="UniProtKB-KW"/>
</dbReference>
<evidence type="ECO:0000256" key="4">
    <source>
        <dbReference type="ARBA" id="ARBA00022741"/>
    </source>
</evidence>
<evidence type="ECO:0000256" key="12">
    <source>
        <dbReference type="HAMAP-Rule" id="MF_00204"/>
    </source>
</evidence>
<evidence type="ECO:0000256" key="1">
    <source>
        <dbReference type="ARBA" id="ARBA00004496"/>
    </source>
</evidence>
<evidence type="ECO:0000256" key="8">
    <source>
        <dbReference type="ARBA" id="ARBA00022881"/>
    </source>
</evidence>
<dbReference type="PROSITE" id="PS51192">
    <property type="entry name" value="HELICASE_ATP_BIND_1"/>
    <property type="match status" value="1"/>
</dbReference>
<dbReference type="InterPro" id="IPR004807">
    <property type="entry name" value="UvrB"/>
</dbReference>
<evidence type="ECO:0000256" key="10">
    <source>
        <dbReference type="ARBA" id="ARBA00026033"/>
    </source>
</evidence>
<feature type="short sequence motif" description="Beta-hairpin" evidence="12">
    <location>
        <begin position="90"/>
        <end position="113"/>
    </location>
</feature>
<dbReference type="Pfam" id="PF12344">
    <property type="entry name" value="UvrB"/>
    <property type="match status" value="1"/>
</dbReference>
<feature type="domain" description="Helicase ATP-binding" evidence="16">
    <location>
        <begin position="24"/>
        <end position="224"/>
    </location>
</feature>
<dbReference type="InterPro" id="IPR001650">
    <property type="entry name" value="Helicase_C-like"/>
</dbReference>
<keyword evidence="14" id="KW-0175">Coiled coil</keyword>
<evidence type="ECO:0000259" key="17">
    <source>
        <dbReference type="PROSITE" id="PS51194"/>
    </source>
</evidence>
<gene>
    <name evidence="12 18" type="primary">uvrB</name>
    <name evidence="18" type="ORF">O7R10_01865</name>
</gene>
<dbReference type="InterPro" id="IPR041471">
    <property type="entry name" value="UvrB_inter"/>
</dbReference>
<dbReference type="NCBIfam" id="TIGR00631">
    <property type="entry name" value="uvrb"/>
    <property type="match status" value="1"/>
</dbReference>
<dbReference type="Pfam" id="PF02151">
    <property type="entry name" value="UVR"/>
    <property type="match status" value="1"/>
</dbReference>
<dbReference type="SMART" id="SM00490">
    <property type="entry name" value="HELICc"/>
    <property type="match status" value="1"/>
</dbReference>
<dbReference type="Gene3D" id="3.40.50.300">
    <property type="entry name" value="P-loop containing nucleotide triphosphate hydrolases"/>
    <property type="match status" value="3"/>
</dbReference>
<dbReference type="InterPro" id="IPR024759">
    <property type="entry name" value="UvrB_YAD/RRR_dom"/>
</dbReference>
<evidence type="ECO:0000256" key="7">
    <source>
        <dbReference type="ARBA" id="ARBA00022840"/>
    </source>
</evidence>
<keyword evidence="8 12" id="KW-0267">Excision nuclease</keyword>
<keyword evidence="6 12" id="KW-0228">DNA excision</keyword>
<dbReference type="InterPro" id="IPR036876">
    <property type="entry name" value="UVR_dom_sf"/>
</dbReference>
<dbReference type="SMART" id="SM00487">
    <property type="entry name" value="DEXDc"/>
    <property type="match status" value="1"/>
</dbReference>
<dbReference type="InterPro" id="IPR006935">
    <property type="entry name" value="Helicase/UvrB_N"/>
</dbReference>
<organism evidence="18 19">
    <name type="scientific">Candidatus Phytoplasma sacchari</name>
    <dbReference type="NCBI Taxonomy" id="2609813"/>
    <lineage>
        <taxon>Bacteria</taxon>
        <taxon>Bacillati</taxon>
        <taxon>Mycoplasmatota</taxon>
        <taxon>Mollicutes</taxon>
        <taxon>Acholeplasmatales</taxon>
        <taxon>Acholeplasmataceae</taxon>
        <taxon>Candidatus Phytoplasma</taxon>
        <taxon>16SrXI (Rice yellow dwarf group)</taxon>
    </lineage>
</organism>
<sequence length="656" mass="76852">MIFKLKTELKPSGDQPEAISKLLDYFKKGKREQIILGATGTGKTFTIANIIEKLNQNTLIIAHNKTLAGQLYNELKSFFPENKVSYFISYYDYYQPEAYVASSDTYIDKDSSINEEIDKLRHISINSLIEHKNVIVVASVSCIYGIGDINDYKKSMLFLEIGKKIILKEIISKLIELHYKRNNIELKRGHFRIRGDVLEIVLSTDKNQGIRIIFFDNKIEEIQIFDLLNTFIIKKINYINIPPSSFFVTNQEKLKESIRRIRKELKERLKYFEKKKQFIEKQKIEIKTNYDLEMLQELGYCNGIENYSRHLSLKKEGETPNTLIDYFGEEFLTIIDESHVTIPQIKGMYWGDRSRKENLVNYGFRLPSALDNRPLKFEEFEKKINKVIYLSATPGKYELEKKIPIVEQIIRPTFVIDPQIEVRNTKNQIENIYFEIKKRAKKKERTLITTITIHMSEELTNYLKELGIKVAFLHSEVKSLKRLFILQQLRSGIYDCLVGVNLLREGLDLPEVSLVVILDADKEGFLRNETSLIQTIGRAARNINGKVIMYADKITKSMKLAIAETERRRKLQIKYNAKNNVIPMMINKKIEIMPSEIIKNNDKFIFKEEEMFVFSHKDKKIYNLNKIKKLMLKSSKELNFEKAAFYRDLINELTKI</sequence>
<feature type="coiled-coil region" evidence="14">
    <location>
        <begin position="248"/>
        <end position="282"/>
    </location>
</feature>
<reference evidence="18" key="1">
    <citation type="submission" date="2022-12" db="EMBL/GenBank/DDBJ databases">
        <title>Genomic Characterization of Candidatus Phytoplasma sacchari in China.</title>
        <authorList>
            <person name="Zhang R.-Y."/>
        </authorList>
    </citation>
    <scope>NUCLEOTIDE SEQUENCE [LARGE SCALE GENOMIC DNA]</scope>
    <source>
        <strain evidence="18">SCWL1</strain>
    </source>
</reference>
<dbReference type="InterPro" id="IPR001943">
    <property type="entry name" value="UVR_dom"/>
</dbReference>
<feature type="domain" description="UVR" evidence="15">
    <location>
        <begin position="621"/>
        <end position="656"/>
    </location>
</feature>
<evidence type="ECO:0000256" key="6">
    <source>
        <dbReference type="ARBA" id="ARBA00022769"/>
    </source>
</evidence>
<dbReference type="InterPro" id="IPR027417">
    <property type="entry name" value="P-loop_NTPase"/>
</dbReference>
<keyword evidence="7 12" id="KW-0067">ATP-binding</keyword>
<evidence type="ECO:0000256" key="3">
    <source>
        <dbReference type="ARBA" id="ARBA00022490"/>
    </source>
</evidence>
<feature type="binding site" evidence="12">
    <location>
        <begin position="37"/>
        <end position="44"/>
    </location>
    <ligand>
        <name>ATP</name>
        <dbReference type="ChEBI" id="CHEBI:30616"/>
    </ligand>
</feature>
<comment type="subcellular location">
    <subcellularLocation>
        <location evidence="1 12 13">Cytoplasm</location>
    </subcellularLocation>
</comment>
<dbReference type="EMBL" id="CP115156">
    <property type="protein sequence ID" value="WBL31337.1"/>
    <property type="molecule type" value="Genomic_DNA"/>
</dbReference>
<dbReference type="InterPro" id="IPR014001">
    <property type="entry name" value="Helicase_ATP-bd"/>
</dbReference>
<dbReference type="PROSITE" id="PS50151">
    <property type="entry name" value="UVR"/>
    <property type="match status" value="1"/>
</dbReference>
<dbReference type="CDD" id="cd17916">
    <property type="entry name" value="DEXHc_UvrB"/>
    <property type="match status" value="1"/>
</dbReference>
<evidence type="ECO:0000259" key="16">
    <source>
        <dbReference type="PROSITE" id="PS51192"/>
    </source>
</evidence>
<dbReference type="HAMAP" id="MF_00204">
    <property type="entry name" value="UvrB"/>
    <property type="match status" value="1"/>
</dbReference>
<dbReference type="PROSITE" id="PS51194">
    <property type="entry name" value="HELICASE_CTER"/>
    <property type="match status" value="1"/>
</dbReference>
<keyword evidence="9 12" id="KW-0234">DNA repair</keyword>
<evidence type="ECO:0000256" key="13">
    <source>
        <dbReference type="RuleBase" id="RU003587"/>
    </source>
</evidence>
<proteinExistence type="inferred from homology"/>
<keyword evidence="18" id="KW-0378">Hydrolase</keyword>
<evidence type="ECO:0000256" key="9">
    <source>
        <dbReference type="ARBA" id="ARBA00023204"/>
    </source>
</evidence>
<evidence type="ECO:0000256" key="11">
    <source>
        <dbReference type="ARBA" id="ARBA00029504"/>
    </source>
</evidence>
<keyword evidence="12 13" id="KW-0742">SOS response</keyword>
<evidence type="ECO:0000313" key="19">
    <source>
        <dbReference type="Proteomes" id="UP001210120"/>
    </source>
</evidence>
<dbReference type="PANTHER" id="PTHR24029:SF0">
    <property type="entry name" value="UVRABC SYSTEM PROTEIN B"/>
    <property type="match status" value="1"/>
</dbReference>
<comment type="similarity">
    <text evidence="2 12 13">Belongs to the UvrB family.</text>
</comment>
<evidence type="ECO:0000256" key="14">
    <source>
        <dbReference type="SAM" id="Coils"/>
    </source>
</evidence>
<dbReference type="Gene3D" id="4.10.860.10">
    <property type="entry name" value="UVR domain"/>
    <property type="match status" value="1"/>
</dbReference>
<dbReference type="CDD" id="cd18790">
    <property type="entry name" value="SF2_C_UvrB"/>
    <property type="match status" value="1"/>
</dbReference>
<feature type="domain" description="Helicase C-terminal" evidence="17">
    <location>
        <begin position="428"/>
        <end position="590"/>
    </location>
</feature>
<dbReference type="SUPFAM" id="SSF46600">
    <property type="entry name" value="C-terminal UvrC-binding domain of UvrB"/>
    <property type="match status" value="1"/>
</dbReference>
<comment type="function">
    <text evidence="12">The UvrABC repair system catalyzes the recognition and processing of DNA lesions. A damage recognition complex composed of 2 UvrA and 2 UvrB subunits scans DNA for abnormalities. Upon binding of the UvrA(2)B(2) complex to a putative damaged site, the DNA wraps around one UvrB monomer. DNA wrap is dependent on ATP binding by UvrB and probably causes local melting of the DNA helix, facilitating insertion of UvrB beta-hairpin between the DNA strands. Then UvrB probes one DNA strand for the presence of a lesion. If a lesion is found the UvrA subunits dissociate and the UvrB-DNA preincision complex is formed. This complex is subsequently bound by UvrC and the second UvrB is released. If no lesion is found, the DNA wraps around the other UvrB subunit that will check the other stand for damage.</text>
</comment>
<protein>
    <recommendedName>
        <fullName evidence="11 12">UvrABC system protein B</fullName>
        <shortName evidence="12">Protein UvrB</shortName>
    </recommendedName>
    <alternativeName>
        <fullName evidence="12">Excinuclease ABC subunit B</fullName>
    </alternativeName>
</protein>
<evidence type="ECO:0000313" key="18">
    <source>
        <dbReference type="EMBL" id="WBL31337.1"/>
    </source>
</evidence>
<evidence type="ECO:0000256" key="2">
    <source>
        <dbReference type="ARBA" id="ARBA00008533"/>
    </source>
</evidence>
<dbReference type="Pfam" id="PF00271">
    <property type="entry name" value="Helicase_C"/>
    <property type="match status" value="1"/>
</dbReference>
<dbReference type="NCBIfam" id="NF003673">
    <property type="entry name" value="PRK05298.1"/>
    <property type="match status" value="1"/>
</dbReference>
<dbReference type="Pfam" id="PF04851">
    <property type="entry name" value="ResIII"/>
    <property type="match status" value="1"/>
</dbReference>
<keyword evidence="3 12" id="KW-0963">Cytoplasm</keyword>
<comment type="domain">
    <text evidence="12">The beta-hairpin motif is involved in DNA binding.</text>
</comment>
<dbReference type="SUPFAM" id="SSF52540">
    <property type="entry name" value="P-loop containing nucleoside triphosphate hydrolases"/>
    <property type="match status" value="2"/>
</dbReference>
<comment type="subunit">
    <text evidence="10 12 13">Forms a heterotetramer with UvrA during the search for lesions. Interacts with UvrC in an incision complex.</text>
</comment>
<name>A0ABY7M0T0_9MOLU</name>
<evidence type="ECO:0000256" key="5">
    <source>
        <dbReference type="ARBA" id="ARBA00022763"/>
    </source>
</evidence>